<dbReference type="EMBL" id="QFZU02000283">
    <property type="protein sequence ID" value="RGA00242.1"/>
    <property type="molecule type" value="Genomic_DNA"/>
</dbReference>
<accession>A0ABX9L8Y3</accession>
<dbReference type="Proteomes" id="UP000262538">
    <property type="component" value="Unassembled WGS sequence"/>
</dbReference>
<organism evidence="2 3">
    <name type="scientific">Microbispora triticiradicis</name>
    <dbReference type="NCBI Taxonomy" id="2200763"/>
    <lineage>
        <taxon>Bacteria</taxon>
        <taxon>Bacillati</taxon>
        <taxon>Actinomycetota</taxon>
        <taxon>Actinomycetes</taxon>
        <taxon>Streptosporangiales</taxon>
        <taxon>Streptosporangiaceae</taxon>
        <taxon>Microbispora</taxon>
    </lineage>
</organism>
<name>A0ABX9L8Y3_9ACTN</name>
<sequence>MASTAGGEAILNPPYRCGGGPLPDSVSLPAPTRRPDHAGNRARSRAAASRSGSRPPSGYAPLANGAIVAGRFRPDGRCRPARSAPESGTPPRRAPRDLRTRAATIGTCS</sequence>
<gene>
    <name evidence="2" type="ORF">DI270_035760</name>
</gene>
<feature type="compositionally biased region" description="Low complexity" evidence="1">
    <location>
        <begin position="45"/>
        <end position="61"/>
    </location>
</feature>
<reference evidence="2 3" key="1">
    <citation type="submission" date="2018-08" db="EMBL/GenBank/DDBJ databases">
        <title>Microbispora. triticiradicis sp. nov., a novel actinomycete isolated from the root of wheat (Triticum aestivum L.)).</title>
        <authorList>
            <person name="Han C."/>
        </authorList>
    </citation>
    <scope>NUCLEOTIDE SEQUENCE [LARGE SCALE GENOMIC DNA]</scope>
    <source>
        <strain evidence="2 3">NEAU-HRDPA2-9</strain>
    </source>
</reference>
<comment type="caution">
    <text evidence="2">The sequence shown here is derived from an EMBL/GenBank/DDBJ whole genome shotgun (WGS) entry which is preliminary data.</text>
</comment>
<evidence type="ECO:0000256" key="1">
    <source>
        <dbReference type="SAM" id="MobiDB-lite"/>
    </source>
</evidence>
<proteinExistence type="predicted"/>
<evidence type="ECO:0000313" key="2">
    <source>
        <dbReference type="EMBL" id="RGA00242.1"/>
    </source>
</evidence>
<keyword evidence="3" id="KW-1185">Reference proteome</keyword>
<protein>
    <submittedName>
        <fullName evidence="2">Uncharacterized protein</fullName>
    </submittedName>
</protein>
<evidence type="ECO:0000313" key="3">
    <source>
        <dbReference type="Proteomes" id="UP000262538"/>
    </source>
</evidence>
<feature type="region of interest" description="Disordered" evidence="1">
    <location>
        <begin position="1"/>
        <end position="109"/>
    </location>
</feature>